<sequence>MTDATLAEVLGAGGWDHTELDLTGVTGKPAFMDRCARALGLPDYFGRNWDALADSLTDLPATPAARGRLITVRAWQEYAQTAPQEWTIAQEVLTEAVQRLRGTARPLEVVLALG</sequence>
<keyword evidence="4" id="KW-1185">Reference proteome</keyword>
<feature type="domain" description="Barstar (barnase inhibitor)" evidence="2">
    <location>
        <begin position="18"/>
        <end position="111"/>
    </location>
</feature>
<dbReference type="Proteomes" id="UP001550739">
    <property type="component" value="Unassembled WGS sequence"/>
</dbReference>
<accession>A0ABV2ZDI9</accession>
<organism evidence="3 4">
    <name type="scientific">Streptomyces sp. 900129855</name>
    <dbReference type="NCBI Taxonomy" id="3155129"/>
    <lineage>
        <taxon>Bacteria</taxon>
        <taxon>Bacillati</taxon>
        <taxon>Actinomycetota</taxon>
        <taxon>Actinomycetes</taxon>
        <taxon>Kitasatosporales</taxon>
        <taxon>Streptomycetaceae</taxon>
        <taxon>Streptomyces</taxon>
    </lineage>
</organism>
<evidence type="ECO:0000313" key="3">
    <source>
        <dbReference type="EMBL" id="MEU3780598.1"/>
    </source>
</evidence>
<dbReference type="InterPro" id="IPR035905">
    <property type="entry name" value="Barstar-like_sf"/>
</dbReference>
<reference evidence="3 4" key="1">
    <citation type="submission" date="2024-06" db="EMBL/GenBank/DDBJ databases">
        <title>The Natural Products Discovery Center: Release of the First 8490 Sequenced Strains for Exploring Actinobacteria Biosynthetic Diversity.</title>
        <authorList>
            <person name="Kalkreuter E."/>
            <person name="Kautsar S.A."/>
            <person name="Yang D."/>
            <person name="Bader C.D."/>
            <person name="Teijaro C.N."/>
            <person name="Fluegel L."/>
            <person name="Davis C.M."/>
            <person name="Simpson J.R."/>
            <person name="Lauterbach L."/>
            <person name="Steele A.D."/>
            <person name="Gui C."/>
            <person name="Meng S."/>
            <person name="Li G."/>
            <person name="Viehrig K."/>
            <person name="Ye F."/>
            <person name="Su P."/>
            <person name="Kiefer A.F."/>
            <person name="Nichols A."/>
            <person name="Cepeda A.J."/>
            <person name="Yan W."/>
            <person name="Fan B."/>
            <person name="Jiang Y."/>
            <person name="Adhikari A."/>
            <person name="Zheng C.-J."/>
            <person name="Schuster L."/>
            <person name="Cowan T.M."/>
            <person name="Smanski M.J."/>
            <person name="Chevrette M.G."/>
            <person name="De Carvalho L.P.S."/>
            <person name="Shen B."/>
        </authorList>
    </citation>
    <scope>NUCLEOTIDE SEQUENCE [LARGE SCALE GENOMIC DNA]</scope>
    <source>
        <strain evidence="3 4">NPDC033843</strain>
    </source>
</reference>
<protein>
    <submittedName>
        <fullName evidence="3">Barstar family protein</fullName>
    </submittedName>
</protein>
<dbReference type="SUPFAM" id="SSF52038">
    <property type="entry name" value="Barstar-related"/>
    <property type="match status" value="1"/>
</dbReference>
<dbReference type="Gene3D" id="3.30.370.10">
    <property type="entry name" value="Barstar-like"/>
    <property type="match status" value="1"/>
</dbReference>
<comment type="similarity">
    <text evidence="1">Belongs to the barstar family.</text>
</comment>
<proteinExistence type="inferred from homology"/>
<gene>
    <name evidence="3" type="ORF">AB0E89_08395</name>
</gene>
<evidence type="ECO:0000256" key="1">
    <source>
        <dbReference type="ARBA" id="ARBA00006845"/>
    </source>
</evidence>
<comment type="caution">
    <text evidence="3">The sequence shown here is derived from an EMBL/GenBank/DDBJ whole genome shotgun (WGS) entry which is preliminary data.</text>
</comment>
<dbReference type="CDD" id="cd05141">
    <property type="entry name" value="Barstar_evA4336-like"/>
    <property type="match status" value="1"/>
</dbReference>
<name>A0ABV2ZDI9_9ACTN</name>
<evidence type="ECO:0000259" key="2">
    <source>
        <dbReference type="Pfam" id="PF01337"/>
    </source>
</evidence>
<dbReference type="EMBL" id="JBEZVE010000004">
    <property type="protein sequence ID" value="MEU3780598.1"/>
    <property type="molecule type" value="Genomic_DNA"/>
</dbReference>
<evidence type="ECO:0000313" key="4">
    <source>
        <dbReference type="Proteomes" id="UP001550739"/>
    </source>
</evidence>
<dbReference type="RefSeq" id="WP_334583209.1">
    <property type="nucleotide sequence ID" value="NZ_JBEZVE010000004.1"/>
</dbReference>
<dbReference type="Pfam" id="PF01337">
    <property type="entry name" value="Barstar"/>
    <property type="match status" value="1"/>
</dbReference>
<dbReference type="InterPro" id="IPR000468">
    <property type="entry name" value="Barstar"/>
</dbReference>